<reference evidence="2" key="1">
    <citation type="submission" date="2016-07" db="EMBL/GenBank/DDBJ databases">
        <title>Nontailed viruses are major unrecognized killers of bacteria in the ocean.</title>
        <authorList>
            <person name="Kauffman K."/>
            <person name="Hussain F."/>
            <person name="Yang J."/>
            <person name="Arevalo P."/>
            <person name="Brown J."/>
            <person name="Cutler M."/>
            <person name="Kelly L."/>
            <person name="Polz M.F."/>
        </authorList>
    </citation>
    <scope>NUCLEOTIDE SEQUENCE [LARGE SCALE GENOMIC DNA]</scope>
    <source>
        <strain evidence="2">10N.222.49.A5</strain>
    </source>
</reference>
<evidence type="ECO:0000313" key="2">
    <source>
        <dbReference type="Proteomes" id="UP000235611"/>
    </source>
</evidence>
<gene>
    <name evidence="1" type="ORF">BCS93_14305</name>
</gene>
<dbReference type="EMBL" id="MDBO01000099">
    <property type="protein sequence ID" value="PMP08409.1"/>
    <property type="molecule type" value="Genomic_DNA"/>
</dbReference>
<protein>
    <submittedName>
        <fullName evidence="1">Uncharacterized protein</fullName>
    </submittedName>
</protein>
<comment type="caution">
    <text evidence="1">The sequence shown here is derived from an EMBL/GenBank/DDBJ whole genome shotgun (WGS) entry which is preliminary data.</text>
</comment>
<name>A0AAP8SVZ3_9VIBR</name>
<accession>A0AAP8SVZ3</accession>
<organism evidence="1 2">
    <name type="scientific">Vibrio breoganii</name>
    <dbReference type="NCBI Taxonomy" id="553239"/>
    <lineage>
        <taxon>Bacteria</taxon>
        <taxon>Pseudomonadati</taxon>
        <taxon>Pseudomonadota</taxon>
        <taxon>Gammaproteobacteria</taxon>
        <taxon>Vibrionales</taxon>
        <taxon>Vibrionaceae</taxon>
        <taxon>Vibrio</taxon>
    </lineage>
</organism>
<proteinExistence type="predicted"/>
<sequence length="77" mass="8874">MLSFDPNVRTTTGKNVNNKHHFVRLKIHESERYDIPVGSVGLAWISGDKPASFMNFLDAIRGIIIRMKSQIYFLYSM</sequence>
<evidence type="ECO:0000313" key="1">
    <source>
        <dbReference type="EMBL" id="PMP08409.1"/>
    </source>
</evidence>
<dbReference type="Proteomes" id="UP000235611">
    <property type="component" value="Unassembled WGS sequence"/>
</dbReference>
<dbReference type="AlphaFoldDB" id="A0AAP8SVZ3"/>